<sequence>MTMPKTEPIPKSGSGWRRGWKKGVRLGREYGYHFGRCEAVLRGTPNMPPGWWDVRMLYVTSGKGLPYSPLDQSIIEALGQLVRELIVLNPAQDLVTEALQKRPDIVLVLDGMHVPTERIVKLREAGIRTAIWLTDDPYYSDVTVQWVQPYDVVFTLELECVAFYQQNGCAAVHYLPFASNTSIFRPKIIPVDYRYDISFIGSAYWNRVAFFDQLAPYLAHKRVYISGIWWDRLTHYRELAKKIELNKWMNPEETAAYYNGAKIVINMHRSADDRSFNKNNQGIKAVSPNPRMFEISSCGTLQLTDIREDIARFYTPGTEIVTYENAEDLIAKIEYYLSHEEERRAMALNALRRTLQEHTYMQRMGHMLRLLFG</sequence>
<dbReference type="SUPFAM" id="SSF53756">
    <property type="entry name" value="UDP-Glycosyltransferase/glycogen phosphorylase"/>
    <property type="match status" value="1"/>
</dbReference>
<accession>A0ABT4Q9S4</accession>
<name>A0ABT4Q9S4_9BACL</name>
<keyword evidence="2" id="KW-0808">Transferase</keyword>
<organism evidence="2 3">
    <name type="scientific">Paenibacillus gyeongsangnamensis</name>
    <dbReference type="NCBI Taxonomy" id="3388067"/>
    <lineage>
        <taxon>Bacteria</taxon>
        <taxon>Bacillati</taxon>
        <taxon>Bacillota</taxon>
        <taxon>Bacilli</taxon>
        <taxon>Bacillales</taxon>
        <taxon>Paenibacillaceae</taxon>
        <taxon>Paenibacillus</taxon>
    </lineage>
</organism>
<dbReference type="InterPro" id="IPR055259">
    <property type="entry name" value="YkvP/CgeB_Glyco_trans-like"/>
</dbReference>
<comment type="caution">
    <text evidence="2">The sequence shown here is derived from an EMBL/GenBank/DDBJ whole genome shotgun (WGS) entry which is preliminary data.</text>
</comment>
<keyword evidence="3" id="KW-1185">Reference proteome</keyword>
<evidence type="ECO:0000259" key="1">
    <source>
        <dbReference type="Pfam" id="PF13524"/>
    </source>
</evidence>
<evidence type="ECO:0000313" key="3">
    <source>
        <dbReference type="Proteomes" id="UP001527882"/>
    </source>
</evidence>
<keyword evidence="2" id="KW-0328">Glycosyltransferase</keyword>
<dbReference type="Gene3D" id="3.40.50.2000">
    <property type="entry name" value="Glycogen Phosphorylase B"/>
    <property type="match status" value="1"/>
</dbReference>
<dbReference type="Pfam" id="PF13524">
    <property type="entry name" value="Glyco_trans_1_2"/>
    <property type="match status" value="1"/>
</dbReference>
<dbReference type="Proteomes" id="UP001527882">
    <property type="component" value="Unassembled WGS sequence"/>
</dbReference>
<dbReference type="EC" id="2.4.-.-" evidence="2"/>
<proteinExistence type="predicted"/>
<reference evidence="2 3" key="1">
    <citation type="submission" date="2022-12" db="EMBL/GenBank/DDBJ databases">
        <title>Draft genome sequence of Paenibacillus sp. dW9.</title>
        <authorList>
            <person name="Choi E.-W."/>
            <person name="Kim D.-U."/>
        </authorList>
    </citation>
    <scope>NUCLEOTIDE SEQUENCE [LARGE SCALE GENOMIC DNA]</scope>
    <source>
        <strain evidence="3">dW9</strain>
    </source>
</reference>
<feature type="domain" description="Spore protein YkvP/CgeB glycosyl transferase-like" evidence="1">
    <location>
        <begin position="210"/>
        <end position="368"/>
    </location>
</feature>
<dbReference type="EMBL" id="JAQAGZ010000008">
    <property type="protein sequence ID" value="MCZ8513605.1"/>
    <property type="molecule type" value="Genomic_DNA"/>
</dbReference>
<protein>
    <submittedName>
        <fullName evidence="2">Glycosyltransferase</fullName>
        <ecNumber evidence="2">2.4.-.-</ecNumber>
    </submittedName>
</protein>
<dbReference type="GO" id="GO:0016757">
    <property type="term" value="F:glycosyltransferase activity"/>
    <property type="evidence" value="ECO:0007669"/>
    <property type="project" value="UniProtKB-KW"/>
</dbReference>
<gene>
    <name evidence="2" type="ORF">O9H85_14405</name>
</gene>
<evidence type="ECO:0000313" key="2">
    <source>
        <dbReference type="EMBL" id="MCZ8513605.1"/>
    </source>
</evidence>